<organism evidence="1 2">
    <name type="scientific">Ophiostoma piceae (strain UAMH 11346)</name>
    <name type="common">Sap stain fungus</name>
    <dbReference type="NCBI Taxonomy" id="1262450"/>
    <lineage>
        <taxon>Eukaryota</taxon>
        <taxon>Fungi</taxon>
        <taxon>Dikarya</taxon>
        <taxon>Ascomycota</taxon>
        <taxon>Pezizomycotina</taxon>
        <taxon>Sordariomycetes</taxon>
        <taxon>Sordariomycetidae</taxon>
        <taxon>Ophiostomatales</taxon>
        <taxon>Ophiostomataceae</taxon>
        <taxon>Ophiostoma</taxon>
    </lineage>
</organism>
<dbReference type="InterPro" id="IPR009003">
    <property type="entry name" value="Peptidase_S1_PA"/>
</dbReference>
<dbReference type="VEuPathDB" id="FungiDB:F503_07551"/>
<evidence type="ECO:0000313" key="2">
    <source>
        <dbReference type="Proteomes" id="UP000016923"/>
    </source>
</evidence>
<dbReference type="AlphaFoldDB" id="S3D8K1"/>
<accession>S3D8K1</accession>
<dbReference type="OMA" id="EPWETSI"/>
<evidence type="ECO:0000313" key="1">
    <source>
        <dbReference type="EMBL" id="EPE09775.1"/>
    </source>
</evidence>
<dbReference type="HOGENOM" id="CLU_024804_2_1_1"/>
<dbReference type="EMBL" id="KE148147">
    <property type="protein sequence ID" value="EPE09775.1"/>
    <property type="molecule type" value="Genomic_DNA"/>
</dbReference>
<keyword evidence="2" id="KW-1185">Reference proteome</keyword>
<sequence>MASSSADPFEGFLKPSKDEETYYFSGLAGSPRLITKTSTTPWETHTDTASVAKRISTVGDHHLVHKWCPELRTGIVRALSEPGLEWDCFYPIRIGSDANPAKHPVVLLVCLLAPSQGPQPWEPAMLAALRCRALLREYDVHDVEVEMKQSEFVPMATSASATLASYIDWAYSQPLPIAGTRDLDMAEINGNVMTLLPFPGCRIEQEKGRNDESKAAAGTMGLYLRLAHTDQSASPGAIYGLTSRHVTVGKRVVVNQDLRSPSSRIIHDNDPSLRMLTSGPSCVYNASTGLHSAGRLMKALLRDSQLLSSNNPDDPHKSELCDMHRASIGYVEELQDALKQVEAADTTQRTLGTVAYSPGHGIDNHGNFKDWALVQMADADRRGLSNNVYMAGHTTYTMFREEAAAVMEPSQLSSFALNLDADGFLQLHGRDMPPQPPFAGVDRTSHLVAKRGQTTSLRYGITNEIEAVRRTPFGDEEPLVSLHLLVVDFVGGHFSQPGDSGSSVFDCSGRVIGIVDGGEKVPDVSSQQILPERLTQLTASVILDSGNANPGENPSPDVTFVSPIQWILDDMREFTGYEPEIM</sequence>
<name>S3D8K1_OPHP1</name>
<gene>
    <name evidence="1" type="ORF">F503_07551</name>
</gene>
<proteinExistence type="predicted"/>
<dbReference type="STRING" id="1262450.S3D8K1"/>
<dbReference type="OrthoDB" id="5424209at2759"/>
<dbReference type="eggNOG" id="ENOG502RPM5">
    <property type="taxonomic scope" value="Eukaryota"/>
</dbReference>
<dbReference type="SUPFAM" id="SSF50494">
    <property type="entry name" value="Trypsin-like serine proteases"/>
    <property type="match status" value="1"/>
</dbReference>
<dbReference type="Proteomes" id="UP000016923">
    <property type="component" value="Unassembled WGS sequence"/>
</dbReference>
<protein>
    <submittedName>
        <fullName evidence="1">Uncharacterized protein</fullName>
    </submittedName>
</protein>
<reference evidence="1 2" key="1">
    <citation type="journal article" date="2013" name="BMC Genomics">
        <title>The genome and transcriptome of the pine saprophyte Ophiostoma piceae, and a comparison with the bark beetle-associated pine pathogen Grosmannia clavigera.</title>
        <authorList>
            <person name="Haridas S."/>
            <person name="Wang Y."/>
            <person name="Lim L."/>
            <person name="Massoumi Alamouti S."/>
            <person name="Jackman S."/>
            <person name="Docking R."/>
            <person name="Robertson G."/>
            <person name="Birol I."/>
            <person name="Bohlmann J."/>
            <person name="Breuil C."/>
        </authorList>
    </citation>
    <scope>NUCLEOTIDE SEQUENCE [LARGE SCALE GENOMIC DNA]</scope>
    <source>
        <strain evidence="1 2">UAMH 11346</strain>
    </source>
</reference>